<evidence type="ECO:0000313" key="3">
    <source>
        <dbReference type="Proteomes" id="UP000774326"/>
    </source>
</evidence>
<name>A0A9P8PWY0_WICPI</name>
<gene>
    <name evidence="2" type="ORF">WICPIJ_008715</name>
</gene>
<sequence length="91" mass="10267">MDPTNEGNKEMACNHKEGKLGKRYNQAEKNKDKTTANPPEATDTNVEFKLERPPIPVNSKFCWYGKLLANCCNKKNKPNSHVILSFKASTI</sequence>
<accession>A0A9P8PWY0</accession>
<protein>
    <submittedName>
        <fullName evidence="2">Uncharacterized protein</fullName>
    </submittedName>
</protein>
<keyword evidence="3" id="KW-1185">Reference proteome</keyword>
<evidence type="ECO:0000256" key="1">
    <source>
        <dbReference type="SAM" id="MobiDB-lite"/>
    </source>
</evidence>
<evidence type="ECO:0000313" key="2">
    <source>
        <dbReference type="EMBL" id="KAH3679107.1"/>
    </source>
</evidence>
<comment type="caution">
    <text evidence="2">The sequence shown here is derived from an EMBL/GenBank/DDBJ whole genome shotgun (WGS) entry which is preliminary data.</text>
</comment>
<feature type="region of interest" description="Disordered" evidence="1">
    <location>
        <begin position="1"/>
        <end position="44"/>
    </location>
</feature>
<dbReference type="Proteomes" id="UP000774326">
    <property type="component" value="Unassembled WGS sequence"/>
</dbReference>
<dbReference type="EMBL" id="JAEUBG010005022">
    <property type="protein sequence ID" value="KAH3679107.1"/>
    <property type="molecule type" value="Genomic_DNA"/>
</dbReference>
<reference evidence="2" key="1">
    <citation type="journal article" date="2021" name="Open Biol.">
        <title>Shared evolutionary footprints suggest mitochondrial oxidative damage underlies multiple complex I losses in fungi.</title>
        <authorList>
            <person name="Schikora-Tamarit M.A."/>
            <person name="Marcet-Houben M."/>
            <person name="Nosek J."/>
            <person name="Gabaldon T."/>
        </authorList>
    </citation>
    <scope>NUCLEOTIDE SEQUENCE</scope>
    <source>
        <strain evidence="2">CBS2887</strain>
    </source>
</reference>
<dbReference type="AlphaFoldDB" id="A0A9P8PWY0"/>
<feature type="compositionally biased region" description="Basic and acidic residues" evidence="1">
    <location>
        <begin position="7"/>
        <end position="34"/>
    </location>
</feature>
<organism evidence="2 3">
    <name type="scientific">Wickerhamomyces pijperi</name>
    <name type="common">Yeast</name>
    <name type="synonym">Pichia pijperi</name>
    <dbReference type="NCBI Taxonomy" id="599730"/>
    <lineage>
        <taxon>Eukaryota</taxon>
        <taxon>Fungi</taxon>
        <taxon>Dikarya</taxon>
        <taxon>Ascomycota</taxon>
        <taxon>Saccharomycotina</taxon>
        <taxon>Saccharomycetes</taxon>
        <taxon>Phaffomycetales</taxon>
        <taxon>Wickerhamomycetaceae</taxon>
        <taxon>Wickerhamomyces</taxon>
    </lineage>
</organism>
<reference evidence="2" key="2">
    <citation type="submission" date="2021-01" db="EMBL/GenBank/DDBJ databases">
        <authorList>
            <person name="Schikora-Tamarit M.A."/>
        </authorList>
    </citation>
    <scope>NUCLEOTIDE SEQUENCE</scope>
    <source>
        <strain evidence="2">CBS2887</strain>
    </source>
</reference>
<proteinExistence type="predicted"/>